<organism evidence="10 11">
    <name type="scientific">Letharia columbiana</name>
    <dbReference type="NCBI Taxonomy" id="112416"/>
    <lineage>
        <taxon>Eukaryota</taxon>
        <taxon>Fungi</taxon>
        <taxon>Dikarya</taxon>
        <taxon>Ascomycota</taxon>
        <taxon>Pezizomycotina</taxon>
        <taxon>Lecanoromycetes</taxon>
        <taxon>OSLEUM clade</taxon>
        <taxon>Lecanoromycetidae</taxon>
        <taxon>Lecanorales</taxon>
        <taxon>Lecanorineae</taxon>
        <taxon>Parmeliaceae</taxon>
        <taxon>Letharia</taxon>
    </lineage>
</organism>
<evidence type="ECO:0000256" key="8">
    <source>
        <dbReference type="RuleBase" id="RU000461"/>
    </source>
</evidence>
<dbReference type="CDD" id="cd11062">
    <property type="entry name" value="CYP58-like"/>
    <property type="match status" value="1"/>
</dbReference>
<dbReference type="AlphaFoldDB" id="A0A8H6LAI0"/>
<feature type="binding site" description="axial binding residue" evidence="7">
    <location>
        <position position="482"/>
    </location>
    <ligand>
        <name>heme</name>
        <dbReference type="ChEBI" id="CHEBI:30413"/>
    </ligand>
    <ligandPart>
        <name>Fe</name>
        <dbReference type="ChEBI" id="CHEBI:18248"/>
    </ligandPart>
</feature>
<feature type="compositionally biased region" description="Basic residues" evidence="9">
    <location>
        <begin position="117"/>
        <end position="132"/>
    </location>
</feature>
<dbReference type="Pfam" id="PF00067">
    <property type="entry name" value="p450"/>
    <property type="match status" value="1"/>
</dbReference>
<evidence type="ECO:0000256" key="4">
    <source>
        <dbReference type="ARBA" id="ARBA00023002"/>
    </source>
</evidence>
<comment type="cofactor">
    <cofactor evidence="1 7">
        <name>heme</name>
        <dbReference type="ChEBI" id="CHEBI:30413"/>
    </cofactor>
</comment>
<dbReference type="EMBL" id="JACCJC010000001">
    <property type="protein sequence ID" value="KAF6241813.1"/>
    <property type="molecule type" value="Genomic_DNA"/>
</dbReference>
<dbReference type="OrthoDB" id="3945418at2759"/>
<gene>
    <name evidence="10" type="ORF">HO173_000525</name>
</gene>
<comment type="caution">
    <text evidence="10">The sequence shown here is derived from an EMBL/GenBank/DDBJ whole genome shotgun (WGS) entry which is preliminary data.</text>
</comment>
<dbReference type="GO" id="GO:0016705">
    <property type="term" value="F:oxidoreductase activity, acting on paired donors, with incorporation or reduction of molecular oxygen"/>
    <property type="evidence" value="ECO:0007669"/>
    <property type="project" value="InterPro"/>
</dbReference>
<dbReference type="PROSITE" id="PS00086">
    <property type="entry name" value="CYTOCHROME_P450"/>
    <property type="match status" value="1"/>
</dbReference>
<dbReference type="Gene3D" id="1.10.630.10">
    <property type="entry name" value="Cytochrome P450"/>
    <property type="match status" value="1"/>
</dbReference>
<keyword evidence="4 8" id="KW-0560">Oxidoreductase</keyword>
<keyword evidence="5 7" id="KW-0408">Iron</keyword>
<dbReference type="PRINTS" id="PR00463">
    <property type="entry name" value="EP450I"/>
</dbReference>
<dbReference type="Proteomes" id="UP000578531">
    <property type="component" value="Unassembled WGS sequence"/>
</dbReference>
<dbReference type="GO" id="GO:0004497">
    <property type="term" value="F:monooxygenase activity"/>
    <property type="evidence" value="ECO:0007669"/>
    <property type="project" value="UniProtKB-KW"/>
</dbReference>
<dbReference type="GeneID" id="59282204"/>
<evidence type="ECO:0000256" key="7">
    <source>
        <dbReference type="PIRSR" id="PIRSR602401-1"/>
    </source>
</evidence>
<evidence type="ECO:0008006" key="12">
    <source>
        <dbReference type="Google" id="ProtNLM"/>
    </source>
</evidence>
<name>A0A8H6LAI0_9LECA</name>
<dbReference type="InterPro" id="IPR050121">
    <property type="entry name" value="Cytochrome_P450_monoxygenase"/>
</dbReference>
<evidence type="ECO:0000256" key="3">
    <source>
        <dbReference type="ARBA" id="ARBA00022723"/>
    </source>
</evidence>
<evidence type="ECO:0000256" key="1">
    <source>
        <dbReference type="ARBA" id="ARBA00001971"/>
    </source>
</evidence>
<evidence type="ECO:0000313" key="10">
    <source>
        <dbReference type="EMBL" id="KAF6241813.1"/>
    </source>
</evidence>
<accession>A0A8H6LAI0</accession>
<keyword evidence="11" id="KW-1185">Reference proteome</keyword>
<reference evidence="10 11" key="1">
    <citation type="journal article" date="2020" name="Genomics">
        <title>Complete, high-quality genomes from long-read metagenomic sequencing of two wolf lichen thalli reveals enigmatic genome architecture.</title>
        <authorList>
            <person name="McKenzie S.K."/>
            <person name="Walston R.F."/>
            <person name="Allen J.L."/>
        </authorList>
    </citation>
    <scope>NUCLEOTIDE SEQUENCE [LARGE SCALE GENOMIC DNA]</scope>
    <source>
        <strain evidence="10">WasteWater2</strain>
    </source>
</reference>
<dbReference type="SUPFAM" id="SSF48264">
    <property type="entry name" value="Cytochrome P450"/>
    <property type="match status" value="1"/>
</dbReference>
<dbReference type="InterPro" id="IPR017972">
    <property type="entry name" value="Cyt_P450_CS"/>
</dbReference>
<evidence type="ECO:0000256" key="5">
    <source>
        <dbReference type="ARBA" id="ARBA00023004"/>
    </source>
</evidence>
<feature type="region of interest" description="Disordered" evidence="9">
    <location>
        <begin position="98"/>
        <end position="144"/>
    </location>
</feature>
<evidence type="ECO:0000256" key="2">
    <source>
        <dbReference type="ARBA" id="ARBA00010617"/>
    </source>
</evidence>
<dbReference type="InterPro" id="IPR002401">
    <property type="entry name" value="Cyt_P450_E_grp-I"/>
</dbReference>
<proteinExistence type="inferred from homology"/>
<dbReference type="GO" id="GO:0020037">
    <property type="term" value="F:heme binding"/>
    <property type="evidence" value="ECO:0007669"/>
    <property type="project" value="InterPro"/>
</dbReference>
<dbReference type="RefSeq" id="XP_037171053.1">
    <property type="nucleotide sequence ID" value="XM_037302474.1"/>
</dbReference>
<evidence type="ECO:0000256" key="9">
    <source>
        <dbReference type="SAM" id="MobiDB-lite"/>
    </source>
</evidence>
<keyword evidence="3 7" id="KW-0479">Metal-binding</keyword>
<keyword evidence="6 8" id="KW-0503">Monooxygenase</keyword>
<sequence length="543" mass="60884">MFSFLLYTLFLWPSYAVALLVYRLYFHPLAAFPGRKLAAATRWYEFYFDCIKGDGGQYMWEVERMHEEYGPIIRVTPNEIKIKDIEYYDSLYSTSQPRDKYGPSAKMSGTPLSGKHPPIKHRRTPVCSHTHRGGTPQDAGKTDTPSHEIAFGTEPHALHKIRRAPLNPFFSKRAVAALQPRIEEIIDDLCNGLRGCMQRNEVVELRPAFLSLAIDVVFRYSFGYSLGALKKPDFSPQWNDAIEGTAEAAPLTKQMSGIVQYLQKLPLPIIRFLHPNLGRLLGLRQVLRQQIASIIRLYDNGVLPAKDGSSSERTIFHAVMESDLPASEKTEERLTDEAFAFIGAGTETTKQTLNAAFYYLLTSPEKLARLREELARAMPDPAVCPPLHVLEGAGYLSAVVKETLRITTSVTSRLPLVAPTQELKYGRWNIPAGTPVSMDFRSTLLSPAHFPDPLTFAPDRWLVPADKPDRYLVPFSRGTRGCLGQNLALAEITLAIACLFRRFDFALHGTDARAVNVTRDRFAAGLDRGSRGTRVRVLREFAG</sequence>
<comment type="similarity">
    <text evidence="2 8">Belongs to the cytochrome P450 family.</text>
</comment>
<protein>
    <recommendedName>
        <fullName evidence="12">Cytochrome P450</fullName>
    </recommendedName>
</protein>
<keyword evidence="7 8" id="KW-0349">Heme</keyword>
<evidence type="ECO:0000256" key="6">
    <source>
        <dbReference type="ARBA" id="ARBA00023033"/>
    </source>
</evidence>
<dbReference type="PANTHER" id="PTHR24305:SF157">
    <property type="entry name" value="N-ACETYLTRYPTOPHAN 6-HYDROXYLASE IVOC-RELATED"/>
    <property type="match status" value="1"/>
</dbReference>
<dbReference type="PANTHER" id="PTHR24305">
    <property type="entry name" value="CYTOCHROME P450"/>
    <property type="match status" value="1"/>
</dbReference>
<dbReference type="GO" id="GO:0005506">
    <property type="term" value="F:iron ion binding"/>
    <property type="evidence" value="ECO:0007669"/>
    <property type="project" value="InterPro"/>
</dbReference>
<dbReference type="InterPro" id="IPR001128">
    <property type="entry name" value="Cyt_P450"/>
</dbReference>
<dbReference type="PRINTS" id="PR00385">
    <property type="entry name" value="P450"/>
</dbReference>
<dbReference type="InterPro" id="IPR036396">
    <property type="entry name" value="Cyt_P450_sf"/>
</dbReference>
<evidence type="ECO:0000313" key="11">
    <source>
        <dbReference type="Proteomes" id="UP000578531"/>
    </source>
</evidence>